<keyword evidence="9" id="KW-1185">Reference proteome</keyword>
<dbReference type="InterPro" id="IPR044868">
    <property type="entry name" value="Rpn13/ADRM1_Pru"/>
</dbReference>
<feature type="region of interest" description="Disordered" evidence="6">
    <location>
        <begin position="31"/>
        <end position="59"/>
    </location>
</feature>
<protein>
    <submittedName>
        <fullName evidence="10">Proteasomal ubiquitin receptor ADRM1 homolog (inferred by orthology to a C. elegans protein)</fullName>
    </submittedName>
</protein>
<keyword evidence="5" id="KW-0539">Nucleus</keyword>
<reference evidence="10" key="1">
    <citation type="submission" date="2017-02" db="UniProtKB">
        <authorList>
            <consortium name="WormBaseParasite"/>
        </authorList>
    </citation>
    <scope>IDENTIFICATION</scope>
</reference>
<dbReference type="PROSITE" id="PS51917">
    <property type="entry name" value="PRU"/>
    <property type="match status" value="1"/>
</dbReference>
<dbReference type="WBParaSite" id="ASIM_0000985801-mRNA-1">
    <property type="protein sequence ID" value="ASIM_0000985801-mRNA-1"/>
    <property type="gene ID" value="ASIM_0000985801"/>
</dbReference>
<accession>A0A0M3JQA7</accession>
<dbReference type="EMBL" id="UYRR01029889">
    <property type="protein sequence ID" value="VDK40605.1"/>
    <property type="molecule type" value="Genomic_DNA"/>
</dbReference>
<organism evidence="10">
    <name type="scientific">Anisakis simplex</name>
    <name type="common">Herring worm</name>
    <dbReference type="NCBI Taxonomy" id="6269"/>
    <lineage>
        <taxon>Eukaryota</taxon>
        <taxon>Metazoa</taxon>
        <taxon>Ecdysozoa</taxon>
        <taxon>Nematoda</taxon>
        <taxon>Chromadorea</taxon>
        <taxon>Rhabditida</taxon>
        <taxon>Spirurina</taxon>
        <taxon>Ascaridomorpha</taxon>
        <taxon>Ascaridoidea</taxon>
        <taxon>Anisakidae</taxon>
        <taxon>Anisakis</taxon>
        <taxon>Anisakis simplex complex</taxon>
    </lineage>
</organism>
<dbReference type="GO" id="GO:0005737">
    <property type="term" value="C:cytoplasm"/>
    <property type="evidence" value="ECO:0007669"/>
    <property type="project" value="UniProtKB-SubCell"/>
</dbReference>
<sequence length="84" mass="9043">MLKFKSTDERRLFWMQDGRTDKDDEHCKKVNDLLNNPPAPRAGARGSSDRVGASSFGGLAALGGTGADSDLGALSHLDPNQLMR</sequence>
<dbReference type="OrthoDB" id="340431at2759"/>
<proteinExistence type="predicted"/>
<evidence type="ECO:0000256" key="1">
    <source>
        <dbReference type="ARBA" id="ARBA00004123"/>
    </source>
</evidence>
<keyword evidence="3" id="KW-0963">Cytoplasm</keyword>
<dbReference type="GO" id="GO:0008541">
    <property type="term" value="C:proteasome regulatory particle, lid subcomplex"/>
    <property type="evidence" value="ECO:0007669"/>
    <property type="project" value="TreeGrafter"/>
</dbReference>
<evidence type="ECO:0000313" key="9">
    <source>
        <dbReference type="Proteomes" id="UP000267096"/>
    </source>
</evidence>
<evidence type="ECO:0000259" key="7">
    <source>
        <dbReference type="PROSITE" id="PS51917"/>
    </source>
</evidence>
<keyword evidence="4" id="KW-0647">Proteasome</keyword>
<name>A0A0M3JQA7_ANISI</name>
<evidence type="ECO:0000313" key="8">
    <source>
        <dbReference type="EMBL" id="VDK40605.1"/>
    </source>
</evidence>
<dbReference type="InterPro" id="IPR006773">
    <property type="entry name" value="Rpn13/ADRM1"/>
</dbReference>
<dbReference type="PANTHER" id="PTHR12225:SF0">
    <property type="entry name" value="PROTEASOMAL UBIQUITIN RECEPTOR ADRM1"/>
    <property type="match status" value="1"/>
</dbReference>
<dbReference type="GO" id="GO:0070628">
    <property type="term" value="F:proteasome binding"/>
    <property type="evidence" value="ECO:0007669"/>
    <property type="project" value="TreeGrafter"/>
</dbReference>
<comment type="subcellular location">
    <subcellularLocation>
        <location evidence="2">Cytoplasm</location>
    </subcellularLocation>
    <subcellularLocation>
        <location evidence="1">Nucleus</location>
    </subcellularLocation>
</comment>
<dbReference type="AlphaFoldDB" id="A0A0M3JQA7"/>
<dbReference type="InterPro" id="IPR038633">
    <property type="entry name" value="Rpn13/ADRM1_Pru_sf"/>
</dbReference>
<dbReference type="PANTHER" id="PTHR12225">
    <property type="entry name" value="ADHESION REGULATING MOLECULE 1 110 KDA CELL MEMBRANE GLYCOPROTEIN"/>
    <property type="match status" value="1"/>
</dbReference>
<gene>
    <name evidence="8" type="ORF">ASIM_LOCUS9590</name>
</gene>
<evidence type="ECO:0000256" key="5">
    <source>
        <dbReference type="ARBA" id="ARBA00023242"/>
    </source>
</evidence>
<evidence type="ECO:0000256" key="6">
    <source>
        <dbReference type="SAM" id="MobiDB-lite"/>
    </source>
</evidence>
<reference evidence="8 9" key="2">
    <citation type="submission" date="2018-11" db="EMBL/GenBank/DDBJ databases">
        <authorList>
            <consortium name="Pathogen Informatics"/>
        </authorList>
    </citation>
    <scope>NUCLEOTIDE SEQUENCE [LARGE SCALE GENOMIC DNA]</scope>
</reference>
<evidence type="ECO:0000256" key="4">
    <source>
        <dbReference type="ARBA" id="ARBA00022942"/>
    </source>
</evidence>
<evidence type="ECO:0000256" key="3">
    <source>
        <dbReference type="ARBA" id="ARBA00022490"/>
    </source>
</evidence>
<dbReference type="GO" id="GO:0061133">
    <property type="term" value="F:endopeptidase activator activity"/>
    <property type="evidence" value="ECO:0007669"/>
    <property type="project" value="TreeGrafter"/>
</dbReference>
<dbReference type="Proteomes" id="UP000267096">
    <property type="component" value="Unassembled WGS sequence"/>
</dbReference>
<dbReference type="GO" id="GO:0005634">
    <property type="term" value="C:nucleus"/>
    <property type="evidence" value="ECO:0007669"/>
    <property type="project" value="UniProtKB-SubCell"/>
</dbReference>
<evidence type="ECO:0000256" key="2">
    <source>
        <dbReference type="ARBA" id="ARBA00004496"/>
    </source>
</evidence>
<feature type="domain" description="Pru" evidence="7">
    <location>
        <begin position="1"/>
        <end position="37"/>
    </location>
</feature>
<dbReference type="Gene3D" id="2.30.29.70">
    <property type="entry name" value="Proteasomal ubiquitin receptor Rpn13/ADRM1"/>
    <property type="match status" value="1"/>
</dbReference>
<evidence type="ECO:0000313" key="10">
    <source>
        <dbReference type="WBParaSite" id="ASIM_0000985801-mRNA-1"/>
    </source>
</evidence>